<name>A0A2T6ZR59_TUBBO</name>
<reference evidence="2 3" key="1">
    <citation type="submission" date="2017-04" db="EMBL/GenBank/DDBJ databases">
        <title>Draft genome sequence of Tuber borchii Vittad., a whitish edible truffle.</title>
        <authorList>
            <consortium name="DOE Joint Genome Institute"/>
            <person name="Murat C."/>
            <person name="Kuo A."/>
            <person name="Barry K.W."/>
            <person name="Clum A."/>
            <person name="Dockter R.B."/>
            <person name="Fauchery L."/>
            <person name="Iotti M."/>
            <person name="Kohler A."/>
            <person name="Labutti K."/>
            <person name="Lindquist E.A."/>
            <person name="Lipzen A."/>
            <person name="Ohm R.A."/>
            <person name="Wang M."/>
            <person name="Grigoriev I.V."/>
            <person name="Zambonelli A."/>
            <person name="Martin F.M."/>
        </authorList>
    </citation>
    <scope>NUCLEOTIDE SEQUENCE [LARGE SCALE GENOMIC DNA]</scope>
    <source>
        <strain evidence="2 3">Tbo3840</strain>
    </source>
</reference>
<evidence type="ECO:0008006" key="4">
    <source>
        <dbReference type="Google" id="ProtNLM"/>
    </source>
</evidence>
<evidence type="ECO:0000313" key="3">
    <source>
        <dbReference type="Proteomes" id="UP000244722"/>
    </source>
</evidence>
<dbReference type="Gene3D" id="3.30.420.40">
    <property type="match status" value="2"/>
</dbReference>
<comment type="similarity">
    <text evidence="1">Belongs to the actin family.</text>
</comment>
<dbReference type="SUPFAM" id="SSF53067">
    <property type="entry name" value="Actin-like ATPase domain"/>
    <property type="match status" value="2"/>
</dbReference>
<keyword evidence="3" id="KW-1185">Reference proteome</keyword>
<organism evidence="2 3">
    <name type="scientific">Tuber borchii</name>
    <name type="common">White truffle</name>
    <dbReference type="NCBI Taxonomy" id="42251"/>
    <lineage>
        <taxon>Eukaryota</taxon>
        <taxon>Fungi</taxon>
        <taxon>Dikarya</taxon>
        <taxon>Ascomycota</taxon>
        <taxon>Pezizomycotina</taxon>
        <taxon>Pezizomycetes</taxon>
        <taxon>Pezizales</taxon>
        <taxon>Tuberaceae</taxon>
        <taxon>Tuber</taxon>
    </lineage>
</organism>
<dbReference type="EMBL" id="NESQ01000134">
    <property type="protein sequence ID" value="PUU77953.1"/>
    <property type="molecule type" value="Genomic_DNA"/>
</dbReference>
<dbReference type="OrthoDB" id="421448at2759"/>
<evidence type="ECO:0000256" key="1">
    <source>
        <dbReference type="RuleBase" id="RU000487"/>
    </source>
</evidence>
<dbReference type="PANTHER" id="PTHR11937">
    <property type="entry name" value="ACTIN"/>
    <property type="match status" value="1"/>
</dbReference>
<dbReference type="AlphaFoldDB" id="A0A2T6ZR59"/>
<dbReference type="InterPro" id="IPR004000">
    <property type="entry name" value="Actin"/>
</dbReference>
<gene>
    <name evidence="2" type="ORF">B9Z19DRAFT_1144098</name>
</gene>
<dbReference type="Proteomes" id="UP000244722">
    <property type="component" value="Unassembled WGS sequence"/>
</dbReference>
<proteinExistence type="inferred from homology"/>
<sequence>MQRNRWTTWSVIGTTQFSSIFELNRKITTPLTEPPPNPQESRENTAEIMFETFNCAGLYIALQAAVALVASWTSSKVQDRSSTGTVVGSGDGVTNVIPVAEGYIIGSSIQSIPIAGRDITEWVQSLLRDRTEPDCDLKTAEQIKEKFCYVCPGIVKEFTRFDRETARFQKYVVAQPKGQKVTVDVGYERFLAPEMLFNLGIHSSDFLMPLPTTVDTAIQSYPTDVQRGLYKNIVLSGGSTLCQDFGQHLQRDIRHLADARIRRKFVGSNTGIQKLLPY</sequence>
<comment type="caution">
    <text evidence="2">The sequence shown here is derived from an EMBL/GenBank/DDBJ whole genome shotgun (WGS) entry which is preliminary data.</text>
</comment>
<dbReference type="STRING" id="42251.A0A2T6ZR59"/>
<dbReference type="InterPro" id="IPR043129">
    <property type="entry name" value="ATPase_NBD"/>
</dbReference>
<dbReference type="SMART" id="SM00268">
    <property type="entry name" value="ACTIN"/>
    <property type="match status" value="1"/>
</dbReference>
<protein>
    <recommendedName>
        <fullName evidence="4">Actin family</fullName>
    </recommendedName>
</protein>
<dbReference type="Gene3D" id="3.90.640.10">
    <property type="entry name" value="Actin, Chain A, domain 4"/>
    <property type="match status" value="1"/>
</dbReference>
<evidence type="ECO:0000313" key="2">
    <source>
        <dbReference type="EMBL" id="PUU77953.1"/>
    </source>
</evidence>
<dbReference type="Pfam" id="PF00022">
    <property type="entry name" value="Actin"/>
    <property type="match status" value="2"/>
</dbReference>
<accession>A0A2T6ZR59</accession>